<gene>
    <name evidence="2" type="ORF">ENUP19_0368G0014</name>
</gene>
<dbReference type="PANTHER" id="PTHR47978">
    <property type="match status" value="1"/>
</dbReference>
<dbReference type="InterPro" id="IPR027417">
    <property type="entry name" value="P-loop_NTPase"/>
</dbReference>
<evidence type="ECO:0008006" key="4">
    <source>
        <dbReference type="Google" id="ProtNLM"/>
    </source>
</evidence>
<reference evidence="2 3" key="1">
    <citation type="journal article" date="2019" name="PLoS Negl. Trop. Dis.">
        <title>Whole genome sequencing of Entamoeba nuttalli reveals mammalian host-related molecular signatures and a novel octapeptide-repeat surface protein.</title>
        <authorList>
            <person name="Tanaka M."/>
            <person name="Makiuchi T."/>
            <person name="Komiyama T."/>
            <person name="Shiina T."/>
            <person name="Osaki K."/>
            <person name="Tachibana H."/>
        </authorList>
    </citation>
    <scope>NUCLEOTIDE SEQUENCE [LARGE SCALE GENOMIC DNA]</scope>
    <source>
        <strain evidence="2 3">P19-061405</strain>
    </source>
</reference>
<dbReference type="PROSITE" id="PS51419">
    <property type="entry name" value="RAB"/>
    <property type="match status" value="1"/>
</dbReference>
<evidence type="ECO:0000313" key="3">
    <source>
        <dbReference type="Proteomes" id="UP001628156"/>
    </source>
</evidence>
<keyword evidence="3" id="KW-1185">Reference proteome</keyword>
<dbReference type="EMBL" id="BAAFRS010000368">
    <property type="protein sequence ID" value="GAB1228005.1"/>
    <property type="molecule type" value="Genomic_DNA"/>
</dbReference>
<dbReference type="Gene3D" id="3.40.50.300">
    <property type="entry name" value="P-loop containing nucleotide triphosphate hydrolases"/>
    <property type="match status" value="1"/>
</dbReference>
<dbReference type="InterPro" id="IPR001806">
    <property type="entry name" value="Small_GTPase"/>
</dbReference>
<accession>A0ABQ0DYT4</accession>
<proteinExistence type="predicted"/>
<dbReference type="Proteomes" id="UP001628156">
    <property type="component" value="Unassembled WGS sequence"/>
</dbReference>
<protein>
    <recommendedName>
        <fullName evidence="4">Ras family protein</fullName>
    </recommendedName>
</protein>
<comment type="caution">
    <text evidence="2">The sequence shown here is derived from an EMBL/GenBank/DDBJ whole genome shotgun (WGS) entry which is preliminary data.</text>
</comment>
<keyword evidence="1" id="KW-0547">Nucleotide-binding</keyword>
<organism evidence="2 3">
    <name type="scientific">Entamoeba nuttalli</name>
    <dbReference type="NCBI Taxonomy" id="412467"/>
    <lineage>
        <taxon>Eukaryota</taxon>
        <taxon>Amoebozoa</taxon>
        <taxon>Evosea</taxon>
        <taxon>Archamoebae</taxon>
        <taxon>Mastigamoebida</taxon>
        <taxon>Entamoebidae</taxon>
        <taxon>Entamoeba</taxon>
    </lineage>
</organism>
<sequence>MNSPFNIGVTVCGSPDSGKTAFIKRLTDDEFSETKMENYVEHQKLKQMTIDNFPIQVSIIERGNESFMKQASTDPASRGDILFYLFNATDKESFDNTLNLFNYFVRLNDSAVMYLVASFTDCGKRAISMTEGKASVNDQDGFYAEISSKTGDGIQELLQTAIHNYLQSQYKSIQKRVQDYKAINKNAGKKTKKGGCLLL</sequence>
<name>A0ABQ0DYT4_9EUKA</name>
<dbReference type="Pfam" id="PF00071">
    <property type="entry name" value="Ras"/>
    <property type="match status" value="1"/>
</dbReference>
<dbReference type="SUPFAM" id="SSF52540">
    <property type="entry name" value="P-loop containing nucleoside triphosphate hydrolases"/>
    <property type="match status" value="1"/>
</dbReference>
<evidence type="ECO:0000313" key="2">
    <source>
        <dbReference type="EMBL" id="GAB1228005.1"/>
    </source>
</evidence>
<evidence type="ECO:0000256" key="1">
    <source>
        <dbReference type="ARBA" id="ARBA00022741"/>
    </source>
</evidence>